<gene>
    <name evidence="3" type="ORF">E3P90_00146</name>
</gene>
<evidence type="ECO:0000256" key="1">
    <source>
        <dbReference type="SAM" id="MobiDB-lite"/>
    </source>
</evidence>
<reference evidence="3 4" key="1">
    <citation type="submission" date="2019-03" db="EMBL/GenBank/DDBJ databases">
        <title>Sequencing 23 genomes of Wallemia ichthyophaga.</title>
        <authorList>
            <person name="Gostincar C."/>
        </authorList>
    </citation>
    <scope>NUCLEOTIDE SEQUENCE [LARGE SCALE GENOMIC DNA]</scope>
    <source>
        <strain evidence="3 4">EXF-8621</strain>
    </source>
</reference>
<comment type="caution">
    <text evidence="3">The sequence shown here is derived from an EMBL/GenBank/DDBJ whole genome shotgun (WGS) entry which is preliminary data.</text>
</comment>
<feature type="transmembrane region" description="Helical" evidence="2">
    <location>
        <begin position="107"/>
        <end position="128"/>
    </location>
</feature>
<feature type="transmembrane region" description="Helical" evidence="2">
    <location>
        <begin position="149"/>
        <end position="169"/>
    </location>
</feature>
<feature type="transmembrane region" description="Helical" evidence="2">
    <location>
        <begin position="67"/>
        <end position="87"/>
    </location>
</feature>
<feature type="region of interest" description="Disordered" evidence="1">
    <location>
        <begin position="309"/>
        <end position="604"/>
    </location>
</feature>
<evidence type="ECO:0000313" key="3">
    <source>
        <dbReference type="EMBL" id="TIB17417.1"/>
    </source>
</evidence>
<feature type="compositionally biased region" description="Low complexity" evidence="1">
    <location>
        <begin position="449"/>
        <end position="470"/>
    </location>
</feature>
<sequence length="604" mass="67025">MSVDPAKLDALPKAKAEQLILSQLPDVPPVSQLSGFFFLNLLAIPLLIILALTIICSKRIHRHPVSWIFFFAMAFSSFCYSFLIWAGEPRNKHPSDNVRVASAVLAIISPTVEGGVTLALVVKVWTVLVDLVEPRYVRPIAKLFSYDPFLLSFTWIITFPILIYAAVVASDNVRWVQRLHFYCTILPQKNDIHVTAMLISMIELALTIIFSIWSSILYFSVSRTSRRKGSSEINADLIFRVMTFTCWIIMTLVISAIEYSTRTIHVPLAILVSTNPIAAFFIFASQRDMLKVWGIGSLARYFNCTQSTDYTGSSDRRSSRAITNLTNEREMDEVDVDPSSRKEFSKLSSVDDFHNSEYDIDVERSDREIDRQLDAKDPDIYGGLDRGEEGEGEDEVQVVHKRASQGNHGTHGRGQNERYIPSRGHSDDQNHTQTAEVNEIGEITSPFATPVHTPTDTPTYTPSSPATSLTHGQASSAGHTDTVMGHKRESSIPHRKPVPSFASYELPPVPSPTSATSASASAYRPALNRNGSRGAGATGASSGPLQQQQQRAHSLAHRHAKKSQHIQADAHRRAHTPDLIQHSPPRSPVHSNTQTHNPHSQPPE</sequence>
<proteinExistence type="predicted"/>
<evidence type="ECO:0000256" key="2">
    <source>
        <dbReference type="SAM" id="Phobius"/>
    </source>
</evidence>
<keyword evidence="2" id="KW-0812">Transmembrane</keyword>
<keyword evidence="2" id="KW-1133">Transmembrane helix</keyword>
<protein>
    <submittedName>
        <fullName evidence="3">Uncharacterized protein</fullName>
    </submittedName>
</protein>
<feature type="compositionally biased region" description="Polar residues" evidence="1">
    <location>
        <begin position="589"/>
        <end position="604"/>
    </location>
</feature>
<feature type="transmembrane region" description="Helical" evidence="2">
    <location>
        <begin position="263"/>
        <end position="284"/>
    </location>
</feature>
<feature type="compositionally biased region" description="Basic and acidic residues" evidence="1">
    <location>
        <begin position="338"/>
        <end position="389"/>
    </location>
</feature>
<organism evidence="3 4">
    <name type="scientific">Wallemia ichthyophaga</name>
    <dbReference type="NCBI Taxonomy" id="245174"/>
    <lineage>
        <taxon>Eukaryota</taxon>
        <taxon>Fungi</taxon>
        <taxon>Dikarya</taxon>
        <taxon>Basidiomycota</taxon>
        <taxon>Wallemiomycotina</taxon>
        <taxon>Wallemiomycetes</taxon>
        <taxon>Wallemiales</taxon>
        <taxon>Wallemiaceae</taxon>
        <taxon>Wallemia</taxon>
    </lineage>
</organism>
<keyword evidence="2" id="KW-0472">Membrane</keyword>
<name>A0A4T0IKH5_WALIC</name>
<feature type="transmembrane region" description="Helical" evidence="2">
    <location>
        <begin position="237"/>
        <end position="257"/>
    </location>
</feature>
<accession>A0A4T0IKH5</accession>
<evidence type="ECO:0000313" key="4">
    <source>
        <dbReference type="Proteomes" id="UP000306954"/>
    </source>
</evidence>
<dbReference type="Proteomes" id="UP000306954">
    <property type="component" value="Unassembled WGS sequence"/>
</dbReference>
<feature type="transmembrane region" description="Helical" evidence="2">
    <location>
        <begin position="196"/>
        <end position="216"/>
    </location>
</feature>
<feature type="compositionally biased region" description="Low complexity" evidence="1">
    <location>
        <begin position="512"/>
        <end position="526"/>
    </location>
</feature>
<dbReference type="EMBL" id="SPOF01000001">
    <property type="protein sequence ID" value="TIB17417.1"/>
    <property type="molecule type" value="Genomic_DNA"/>
</dbReference>
<feature type="compositionally biased region" description="Basic residues" evidence="1">
    <location>
        <begin position="554"/>
        <end position="564"/>
    </location>
</feature>
<feature type="transmembrane region" description="Helical" evidence="2">
    <location>
        <begin position="33"/>
        <end position="55"/>
    </location>
</feature>
<dbReference type="AlphaFoldDB" id="A0A4T0IKH5"/>